<dbReference type="Pfam" id="PF12833">
    <property type="entry name" value="HTH_18"/>
    <property type="match status" value="1"/>
</dbReference>
<dbReference type="Proteomes" id="UP000676456">
    <property type="component" value="Unassembled WGS sequence"/>
</dbReference>
<reference evidence="5 6" key="1">
    <citation type="submission" date="2021-05" db="EMBL/GenBank/DDBJ databases">
        <title>Novel Bacillus species.</title>
        <authorList>
            <person name="Liu G."/>
        </authorList>
    </citation>
    <scope>NUCLEOTIDE SEQUENCE [LARGE SCALE GENOMIC DNA]</scope>
    <source>
        <strain evidence="5 6">FJAT-49682</strain>
    </source>
</reference>
<dbReference type="InterPro" id="IPR009057">
    <property type="entry name" value="Homeodomain-like_sf"/>
</dbReference>
<keyword evidence="2" id="KW-0238">DNA-binding</keyword>
<name>A0A942UJR6_9BACI</name>
<comment type="caution">
    <text evidence="5">The sequence shown here is derived from an EMBL/GenBank/DDBJ whole genome shotgun (WGS) entry which is preliminary data.</text>
</comment>
<dbReference type="GO" id="GO:0043565">
    <property type="term" value="F:sequence-specific DNA binding"/>
    <property type="evidence" value="ECO:0007669"/>
    <property type="project" value="InterPro"/>
</dbReference>
<dbReference type="InterPro" id="IPR018060">
    <property type="entry name" value="HTH_AraC"/>
</dbReference>
<dbReference type="GO" id="GO:0003700">
    <property type="term" value="F:DNA-binding transcription factor activity"/>
    <property type="evidence" value="ECO:0007669"/>
    <property type="project" value="InterPro"/>
</dbReference>
<dbReference type="Pfam" id="PF02311">
    <property type="entry name" value="AraC_binding"/>
    <property type="match status" value="1"/>
</dbReference>
<dbReference type="AlphaFoldDB" id="A0A942UJR6"/>
<evidence type="ECO:0000256" key="2">
    <source>
        <dbReference type="ARBA" id="ARBA00023125"/>
    </source>
</evidence>
<dbReference type="InterPro" id="IPR014710">
    <property type="entry name" value="RmlC-like_jellyroll"/>
</dbReference>
<dbReference type="Gene3D" id="2.60.120.10">
    <property type="entry name" value="Jelly Rolls"/>
    <property type="match status" value="1"/>
</dbReference>
<dbReference type="PANTHER" id="PTHR43280:SF28">
    <property type="entry name" value="HTH-TYPE TRANSCRIPTIONAL ACTIVATOR RHAS"/>
    <property type="match status" value="1"/>
</dbReference>
<dbReference type="EMBL" id="JAGYPN010000001">
    <property type="protein sequence ID" value="MBS4221960.1"/>
    <property type="molecule type" value="Genomic_DNA"/>
</dbReference>
<dbReference type="PROSITE" id="PS00041">
    <property type="entry name" value="HTH_ARAC_FAMILY_1"/>
    <property type="match status" value="1"/>
</dbReference>
<evidence type="ECO:0000256" key="1">
    <source>
        <dbReference type="ARBA" id="ARBA00023015"/>
    </source>
</evidence>
<dbReference type="InterPro" id="IPR037923">
    <property type="entry name" value="HTH-like"/>
</dbReference>
<protein>
    <submittedName>
        <fullName evidence="5">Helix-turn-helix domain-containing protein</fullName>
    </submittedName>
</protein>
<keyword evidence="3" id="KW-0804">Transcription</keyword>
<dbReference type="PRINTS" id="PR00032">
    <property type="entry name" value="HTHARAC"/>
</dbReference>
<evidence type="ECO:0000313" key="5">
    <source>
        <dbReference type="EMBL" id="MBS4221960.1"/>
    </source>
</evidence>
<dbReference type="SUPFAM" id="SSF51215">
    <property type="entry name" value="Regulatory protein AraC"/>
    <property type="match status" value="1"/>
</dbReference>
<sequence>MKLHSSQFMNEKTFPFWINRVVHDEHNLPPMHCHDFIELIYVVDGEAQHVFENEAYSISTNHIFIINPGEFHTFHIEPGKKIELINCLFLPSILHDTWLKELGVSQSMDFYYIHPFLDMSDRFHHSLNLQGDYSFHVQSLLEYMIKEFESALTGFSSLIKLKLAELLIVLSRIYNEKETLMKNISSQYDERKLLVRRICGYLERHYDQKISTQTLCELFNISTRHLNRLFKQDTGLTVIEMIHKIRIEKAKQLLIKSNEKVIDVAIKVGYDDPAFFSRLFKRKIGCSPGRYKIEIL</sequence>
<dbReference type="Gene3D" id="1.10.10.60">
    <property type="entry name" value="Homeodomain-like"/>
    <property type="match status" value="2"/>
</dbReference>
<proteinExistence type="predicted"/>
<dbReference type="RefSeq" id="WP_213096940.1">
    <property type="nucleotide sequence ID" value="NZ_JAGYPK010000001.1"/>
</dbReference>
<dbReference type="InterPro" id="IPR020449">
    <property type="entry name" value="Tscrpt_reg_AraC-type_HTH"/>
</dbReference>
<dbReference type="InterPro" id="IPR018062">
    <property type="entry name" value="HTH_AraC-typ_CS"/>
</dbReference>
<dbReference type="InterPro" id="IPR003313">
    <property type="entry name" value="AraC-bd"/>
</dbReference>
<evidence type="ECO:0000313" key="6">
    <source>
        <dbReference type="Proteomes" id="UP000676456"/>
    </source>
</evidence>
<keyword evidence="1" id="KW-0805">Transcription regulation</keyword>
<dbReference type="SMART" id="SM00342">
    <property type="entry name" value="HTH_ARAC"/>
    <property type="match status" value="1"/>
</dbReference>
<feature type="domain" description="HTH araC/xylS-type" evidence="4">
    <location>
        <begin position="196"/>
        <end position="294"/>
    </location>
</feature>
<evidence type="ECO:0000256" key="3">
    <source>
        <dbReference type="ARBA" id="ARBA00023163"/>
    </source>
</evidence>
<dbReference type="PROSITE" id="PS01124">
    <property type="entry name" value="HTH_ARAC_FAMILY_2"/>
    <property type="match status" value="1"/>
</dbReference>
<dbReference type="SUPFAM" id="SSF46689">
    <property type="entry name" value="Homeodomain-like"/>
    <property type="match status" value="2"/>
</dbReference>
<keyword evidence="6" id="KW-1185">Reference proteome</keyword>
<evidence type="ECO:0000259" key="4">
    <source>
        <dbReference type="PROSITE" id="PS01124"/>
    </source>
</evidence>
<accession>A0A942UJR6</accession>
<dbReference type="PANTHER" id="PTHR43280">
    <property type="entry name" value="ARAC-FAMILY TRANSCRIPTIONAL REGULATOR"/>
    <property type="match status" value="1"/>
</dbReference>
<organism evidence="5 6">
    <name type="scientific">Lederbergia citrea</name>
    <dbReference type="NCBI Taxonomy" id="2833581"/>
    <lineage>
        <taxon>Bacteria</taxon>
        <taxon>Bacillati</taxon>
        <taxon>Bacillota</taxon>
        <taxon>Bacilli</taxon>
        <taxon>Bacillales</taxon>
        <taxon>Bacillaceae</taxon>
        <taxon>Lederbergia</taxon>
    </lineage>
</organism>
<gene>
    <name evidence="5" type="ORF">KHA91_04235</name>
</gene>